<keyword evidence="3" id="KW-1185">Reference proteome</keyword>
<comment type="similarity">
    <text evidence="1">Belongs to the GatC family.</text>
</comment>
<keyword evidence="1" id="KW-0067">ATP-binding</keyword>
<dbReference type="Proteomes" id="UP001230156">
    <property type="component" value="Unassembled WGS sequence"/>
</dbReference>
<protein>
    <recommendedName>
        <fullName evidence="1">Aspartyl/glutamyl-tRNA(Asn/Gln) amidotransferase subunit C</fullName>
        <shortName evidence="1">Asp/Glu-ADT subunit C</shortName>
        <ecNumber evidence="1">6.3.5.-</ecNumber>
    </recommendedName>
</protein>
<evidence type="ECO:0000313" key="2">
    <source>
        <dbReference type="EMBL" id="MDQ7250250.1"/>
    </source>
</evidence>
<comment type="catalytic activity">
    <reaction evidence="1">
        <text>L-aspartyl-tRNA(Asn) + L-glutamine + ATP + H2O = L-asparaginyl-tRNA(Asn) + L-glutamate + ADP + phosphate + 2 H(+)</text>
        <dbReference type="Rhea" id="RHEA:14513"/>
        <dbReference type="Rhea" id="RHEA-COMP:9674"/>
        <dbReference type="Rhea" id="RHEA-COMP:9677"/>
        <dbReference type="ChEBI" id="CHEBI:15377"/>
        <dbReference type="ChEBI" id="CHEBI:15378"/>
        <dbReference type="ChEBI" id="CHEBI:29985"/>
        <dbReference type="ChEBI" id="CHEBI:30616"/>
        <dbReference type="ChEBI" id="CHEBI:43474"/>
        <dbReference type="ChEBI" id="CHEBI:58359"/>
        <dbReference type="ChEBI" id="CHEBI:78515"/>
        <dbReference type="ChEBI" id="CHEBI:78516"/>
        <dbReference type="ChEBI" id="CHEBI:456216"/>
    </reaction>
</comment>
<keyword evidence="1" id="KW-0547">Nucleotide-binding</keyword>
<comment type="function">
    <text evidence="1">Allows the formation of correctly charged Asn-tRNA(Asn) or Gln-tRNA(Gln) through the transamidation of misacylated Asp-tRNA(Asn) or Glu-tRNA(Gln) in organisms which lack either or both of asparaginyl-tRNA or glutaminyl-tRNA synthetases. The reaction takes place in the presence of glutamine and ATP through an activated phospho-Asp-tRNA(Asn) or phospho-Glu-tRNA(Gln).</text>
</comment>
<comment type="catalytic activity">
    <reaction evidence="1">
        <text>L-glutamyl-tRNA(Gln) + L-glutamine + ATP + H2O = L-glutaminyl-tRNA(Gln) + L-glutamate + ADP + phosphate + H(+)</text>
        <dbReference type="Rhea" id="RHEA:17521"/>
        <dbReference type="Rhea" id="RHEA-COMP:9681"/>
        <dbReference type="Rhea" id="RHEA-COMP:9684"/>
        <dbReference type="ChEBI" id="CHEBI:15377"/>
        <dbReference type="ChEBI" id="CHEBI:15378"/>
        <dbReference type="ChEBI" id="CHEBI:29985"/>
        <dbReference type="ChEBI" id="CHEBI:30616"/>
        <dbReference type="ChEBI" id="CHEBI:43474"/>
        <dbReference type="ChEBI" id="CHEBI:58359"/>
        <dbReference type="ChEBI" id="CHEBI:78520"/>
        <dbReference type="ChEBI" id="CHEBI:78521"/>
        <dbReference type="ChEBI" id="CHEBI:456216"/>
    </reaction>
</comment>
<comment type="subunit">
    <text evidence="1">Heterotrimer of A, B and C subunits.</text>
</comment>
<dbReference type="NCBIfam" id="TIGR00135">
    <property type="entry name" value="gatC"/>
    <property type="match status" value="1"/>
</dbReference>
<dbReference type="SUPFAM" id="SSF141000">
    <property type="entry name" value="Glu-tRNAGln amidotransferase C subunit"/>
    <property type="match status" value="1"/>
</dbReference>
<gene>
    <name evidence="1 2" type="primary">gatC</name>
    <name evidence="2" type="ORF">Q8A70_21345</name>
</gene>
<comment type="caution">
    <text evidence="2">The sequence shown here is derived from an EMBL/GenBank/DDBJ whole genome shotgun (WGS) entry which is preliminary data.</text>
</comment>
<dbReference type="InterPro" id="IPR036113">
    <property type="entry name" value="Asp/Glu-ADT_sf_sub_c"/>
</dbReference>
<keyword evidence="1" id="KW-0436">Ligase</keyword>
<dbReference type="RefSeq" id="WP_379959263.1">
    <property type="nucleotide sequence ID" value="NZ_JAUYVI010000006.1"/>
</dbReference>
<sequence length="95" mass="10399">MSLDQKQVKHIATLARIRVEDAELPGLVNELNGIMTWIEQLNEVDVTGVEPMAGVQSRALPRRADVINDGGDPEKVLKNAPDATHGFFVVPKVVE</sequence>
<dbReference type="HAMAP" id="MF_00122">
    <property type="entry name" value="GatC"/>
    <property type="match status" value="1"/>
</dbReference>
<evidence type="ECO:0000313" key="3">
    <source>
        <dbReference type="Proteomes" id="UP001230156"/>
    </source>
</evidence>
<dbReference type="InterPro" id="IPR003837">
    <property type="entry name" value="GatC"/>
</dbReference>
<accession>A0ABU0YR92</accession>
<evidence type="ECO:0000256" key="1">
    <source>
        <dbReference type="HAMAP-Rule" id="MF_00122"/>
    </source>
</evidence>
<dbReference type="EC" id="6.3.5.-" evidence="1"/>
<reference evidence="3" key="1">
    <citation type="submission" date="2023-08" db="EMBL/GenBank/DDBJ databases">
        <title>Rhodospirillaceae gen. nov., a novel taxon isolated from the Yangtze River Yuezi River estuary sludge.</title>
        <authorList>
            <person name="Ruan L."/>
        </authorList>
    </citation>
    <scope>NUCLEOTIDE SEQUENCE [LARGE SCALE GENOMIC DNA]</scope>
    <source>
        <strain evidence="3">R-7</strain>
    </source>
</reference>
<dbReference type="EMBL" id="JAUYVI010000006">
    <property type="protein sequence ID" value="MDQ7250250.1"/>
    <property type="molecule type" value="Genomic_DNA"/>
</dbReference>
<dbReference type="PANTHER" id="PTHR15004">
    <property type="entry name" value="GLUTAMYL-TRNA(GLN) AMIDOTRANSFERASE SUBUNIT C, MITOCHONDRIAL"/>
    <property type="match status" value="1"/>
</dbReference>
<keyword evidence="1" id="KW-0648">Protein biosynthesis</keyword>
<dbReference type="Gene3D" id="1.10.20.60">
    <property type="entry name" value="Glu-tRNAGln amidotransferase C subunit, N-terminal domain"/>
    <property type="match status" value="1"/>
</dbReference>
<dbReference type="Pfam" id="PF02686">
    <property type="entry name" value="GatC"/>
    <property type="match status" value="1"/>
</dbReference>
<dbReference type="PANTHER" id="PTHR15004:SF0">
    <property type="entry name" value="GLUTAMYL-TRNA(GLN) AMIDOTRANSFERASE SUBUNIT C, MITOCHONDRIAL"/>
    <property type="match status" value="1"/>
</dbReference>
<name>A0ABU0YR92_9PROT</name>
<proteinExistence type="inferred from homology"/>
<organism evidence="2 3">
    <name type="scientific">Dongia sedimenti</name>
    <dbReference type="NCBI Taxonomy" id="3064282"/>
    <lineage>
        <taxon>Bacteria</taxon>
        <taxon>Pseudomonadati</taxon>
        <taxon>Pseudomonadota</taxon>
        <taxon>Alphaproteobacteria</taxon>
        <taxon>Rhodospirillales</taxon>
        <taxon>Dongiaceae</taxon>
        <taxon>Dongia</taxon>
    </lineage>
</organism>